<keyword evidence="1" id="KW-1133">Transmembrane helix</keyword>
<name>A0A5B7JRD9_PORTR</name>
<proteinExistence type="predicted"/>
<sequence>MVYTNHHRLVFAGSAFNVVCMNCRRQVVRHYYQTCLTRLNPHLTLRPVEMRPDGDVDLTQVRVCCCVCVMCCDGIKQGVLWVQLSQFPCFRIAMVAVPVPVCSPFTAIFVFLCVCLFT</sequence>
<feature type="transmembrane region" description="Helical" evidence="1">
    <location>
        <begin position="92"/>
        <end position="117"/>
    </location>
</feature>
<evidence type="ECO:0000313" key="2">
    <source>
        <dbReference type="EMBL" id="MPC97145.1"/>
    </source>
</evidence>
<protein>
    <submittedName>
        <fullName evidence="2">Uncharacterized protein</fullName>
    </submittedName>
</protein>
<organism evidence="2 3">
    <name type="scientific">Portunus trituberculatus</name>
    <name type="common">Swimming crab</name>
    <name type="synonym">Neptunus trituberculatus</name>
    <dbReference type="NCBI Taxonomy" id="210409"/>
    <lineage>
        <taxon>Eukaryota</taxon>
        <taxon>Metazoa</taxon>
        <taxon>Ecdysozoa</taxon>
        <taxon>Arthropoda</taxon>
        <taxon>Crustacea</taxon>
        <taxon>Multicrustacea</taxon>
        <taxon>Malacostraca</taxon>
        <taxon>Eumalacostraca</taxon>
        <taxon>Eucarida</taxon>
        <taxon>Decapoda</taxon>
        <taxon>Pleocyemata</taxon>
        <taxon>Brachyura</taxon>
        <taxon>Eubrachyura</taxon>
        <taxon>Portunoidea</taxon>
        <taxon>Portunidae</taxon>
        <taxon>Portuninae</taxon>
        <taxon>Portunus</taxon>
    </lineage>
</organism>
<keyword evidence="1" id="KW-0472">Membrane</keyword>
<reference evidence="2 3" key="1">
    <citation type="submission" date="2019-05" db="EMBL/GenBank/DDBJ databases">
        <title>Another draft genome of Portunus trituberculatus and its Hox gene families provides insights of decapod evolution.</title>
        <authorList>
            <person name="Jeong J.-H."/>
            <person name="Song I."/>
            <person name="Kim S."/>
            <person name="Choi T."/>
            <person name="Kim D."/>
            <person name="Ryu S."/>
            <person name="Kim W."/>
        </authorList>
    </citation>
    <scope>NUCLEOTIDE SEQUENCE [LARGE SCALE GENOMIC DNA]</scope>
    <source>
        <tissue evidence="2">Muscle</tissue>
    </source>
</reference>
<dbReference type="AlphaFoldDB" id="A0A5B7JRD9"/>
<evidence type="ECO:0000256" key="1">
    <source>
        <dbReference type="SAM" id="Phobius"/>
    </source>
</evidence>
<dbReference type="Proteomes" id="UP000324222">
    <property type="component" value="Unassembled WGS sequence"/>
</dbReference>
<dbReference type="EMBL" id="VSRR010108776">
    <property type="protein sequence ID" value="MPC97145.1"/>
    <property type="molecule type" value="Genomic_DNA"/>
</dbReference>
<gene>
    <name evidence="2" type="ORF">E2C01_092439</name>
</gene>
<dbReference type="OrthoDB" id="424302at2759"/>
<keyword evidence="1" id="KW-0812">Transmembrane</keyword>
<keyword evidence="3" id="KW-1185">Reference proteome</keyword>
<comment type="caution">
    <text evidence="2">The sequence shown here is derived from an EMBL/GenBank/DDBJ whole genome shotgun (WGS) entry which is preliminary data.</text>
</comment>
<accession>A0A5B7JRD9</accession>
<evidence type="ECO:0000313" key="3">
    <source>
        <dbReference type="Proteomes" id="UP000324222"/>
    </source>
</evidence>